<dbReference type="GO" id="GO:0004067">
    <property type="term" value="F:asparaginase activity"/>
    <property type="evidence" value="ECO:0007669"/>
    <property type="project" value="UniProtKB-UniRule"/>
</dbReference>
<dbReference type="CDD" id="cd08963">
    <property type="entry name" value="L-asparaginase_I"/>
    <property type="match status" value="1"/>
</dbReference>
<evidence type="ECO:0000259" key="9">
    <source>
        <dbReference type="Pfam" id="PF17763"/>
    </source>
</evidence>
<dbReference type="Gene3D" id="3.40.50.1170">
    <property type="entry name" value="L-asparaginase, N-terminal domain"/>
    <property type="match status" value="1"/>
</dbReference>
<dbReference type="NCBIfam" id="TIGR00519">
    <property type="entry name" value="asnASE_I"/>
    <property type="match status" value="1"/>
</dbReference>
<dbReference type="OrthoDB" id="9788068at2"/>
<dbReference type="RefSeq" id="WP_007021743.1">
    <property type="nucleotide sequence ID" value="NZ_CH724126.1"/>
</dbReference>
<dbReference type="Gene3D" id="3.40.50.40">
    <property type="match status" value="1"/>
</dbReference>
<sequence length="339" mass="36948">MKRRVLIIYTGGTIGMQPSEQGYVPMSGFNTLVAAELNSRGINDLPDVEFDMIECRQLIDSSNLVPDDWTRLGNRLKQNWNNYDGFVVLHGTDTMAYTASMLSFMLQGMDKPVVLTGSQIPMVELRSDASDNLTTALLLAGNYDIPEVCIYFNGRLLRGNRSSKVKSSGFDAFDSPNFPWLANVGINIELQQNLLLKQSGRMGDIPVFNPDSVSTLQTYPGISARVLEAVLDHSSLKGLVLQTYGAGNPPDANPAFIDCLQHASERGVTILNITQCPHGSVNQGAYATGATLNKIGVVSGGDMTLEAAFTKMHYLISQSRSAEEIRTELCTPLCGELSR</sequence>
<feature type="binding site" evidence="5">
    <location>
        <position position="61"/>
    </location>
    <ligand>
        <name>substrate</name>
    </ligand>
</feature>
<dbReference type="InterPro" id="IPR040919">
    <property type="entry name" value="Asparaginase_C"/>
</dbReference>
<dbReference type="Pfam" id="PF17763">
    <property type="entry name" value="Asparaginase_C"/>
    <property type="match status" value="1"/>
</dbReference>
<dbReference type="InterPro" id="IPR027473">
    <property type="entry name" value="L-asparaginase_C"/>
</dbReference>
<proteinExistence type="inferred from homology"/>
<dbReference type="InterPro" id="IPR020827">
    <property type="entry name" value="Asparaginase/glutaminase_AS1"/>
</dbReference>
<dbReference type="EMBL" id="AAOW01000002">
    <property type="protein sequence ID" value="EAR62725.1"/>
    <property type="molecule type" value="Genomic_DNA"/>
</dbReference>
<feature type="binding site" evidence="5">
    <location>
        <begin position="92"/>
        <end position="93"/>
    </location>
    <ligand>
        <name>substrate</name>
    </ligand>
</feature>
<reference evidence="10 11" key="1">
    <citation type="submission" date="2006-02" db="EMBL/GenBank/DDBJ databases">
        <authorList>
            <person name="Pinhassi J."/>
            <person name="Pedros-Alio C."/>
            <person name="Ferriera S."/>
            <person name="Johnson J."/>
            <person name="Kravitz S."/>
            <person name="Halpern A."/>
            <person name="Remington K."/>
            <person name="Beeson K."/>
            <person name="Tran B."/>
            <person name="Rogers Y.-H."/>
            <person name="Friedman R."/>
            <person name="Venter J.C."/>
        </authorList>
    </citation>
    <scope>NUCLEOTIDE SEQUENCE [LARGE SCALE GENOMIC DNA]</scope>
    <source>
        <strain evidence="10 11">MED92</strain>
    </source>
</reference>
<dbReference type="PRINTS" id="PR00139">
    <property type="entry name" value="ASNGLNASE"/>
</dbReference>
<evidence type="ECO:0000256" key="1">
    <source>
        <dbReference type="ARBA" id="ARBA00010518"/>
    </source>
</evidence>
<dbReference type="InterPro" id="IPR037152">
    <property type="entry name" value="L-asparaginase_N_sf"/>
</dbReference>
<evidence type="ECO:0000313" key="11">
    <source>
        <dbReference type="Proteomes" id="UP000002171"/>
    </source>
</evidence>
<dbReference type="InterPro" id="IPR041725">
    <property type="entry name" value="L-asparaginase_I"/>
</dbReference>
<organism evidence="10 11">
    <name type="scientific">Neptuniibacter caesariensis</name>
    <dbReference type="NCBI Taxonomy" id="207954"/>
    <lineage>
        <taxon>Bacteria</taxon>
        <taxon>Pseudomonadati</taxon>
        <taxon>Pseudomonadota</taxon>
        <taxon>Gammaproteobacteria</taxon>
        <taxon>Oceanospirillales</taxon>
        <taxon>Oceanospirillaceae</taxon>
        <taxon>Neptuniibacter</taxon>
    </lineage>
</organism>
<dbReference type="GO" id="GO:0009066">
    <property type="term" value="P:aspartate family amino acid metabolic process"/>
    <property type="evidence" value="ECO:0007669"/>
    <property type="project" value="UniProtKB-ARBA"/>
</dbReference>
<feature type="active site" evidence="7">
    <location>
        <position position="92"/>
    </location>
</feature>
<dbReference type="FunFam" id="3.40.50.1170:FF:000001">
    <property type="entry name" value="L-asparaginase 2"/>
    <property type="match status" value="1"/>
</dbReference>
<dbReference type="AlphaFoldDB" id="A0A7U8GU22"/>
<dbReference type="InterPro" id="IPR006033">
    <property type="entry name" value="AsnA_fam"/>
</dbReference>
<evidence type="ECO:0000256" key="6">
    <source>
        <dbReference type="PROSITE-ProRule" id="PRU10099"/>
    </source>
</evidence>
<dbReference type="Proteomes" id="UP000002171">
    <property type="component" value="Unassembled WGS sequence"/>
</dbReference>
<dbReference type="PROSITE" id="PS00144">
    <property type="entry name" value="ASN_GLN_ASE_1"/>
    <property type="match status" value="1"/>
</dbReference>
<evidence type="ECO:0000256" key="5">
    <source>
        <dbReference type="PIRSR" id="PIRSR001220-2"/>
    </source>
</evidence>
<dbReference type="PIRSF" id="PIRSF500176">
    <property type="entry name" value="L_ASNase"/>
    <property type="match status" value="1"/>
</dbReference>
<dbReference type="SUPFAM" id="SSF53774">
    <property type="entry name" value="Glutaminase/Asparaginase"/>
    <property type="match status" value="1"/>
</dbReference>
<feature type="active site" description="O-isoaspartyl threonine intermediate" evidence="4">
    <location>
        <position position="13"/>
    </location>
</feature>
<dbReference type="PIRSF" id="PIRSF001220">
    <property type="entry name" value="L-ASNase_gatD"/>
    <property type="match status" value="1"/>
</dbReference>
<name>A0A7U8GU22_NEPCE</name>
<evidence type="ECO:0000256" key="7">
    <source>
        <dbReference type="PROSITE-ProRule" id="PRU10100"/>
    </source>
</evidence>
<feature type="active site" evidence="6">
    <location>
        <position position="13"/>
    </location>
</feature>
<dbReference type="FunFam" id="3.40.50.40:FF:000001">
    <property type="entry name" value="L-asparaginase 1"/>
    <property type="match status" value="1"/>
</dbReference>
<dbReference type="Pfam" id="PF00710">
    <property type="entry name" value="Asparaginase"/>
    <property type="match status" value="1"/>
</dbReference>
<evidence type="ECO:0000259" key="8">
    <source>
        <dbReference type="Pfam" id="PF00710"/>
    </source>
</evidence>
<dbReference type="InterPro" id="IPR027475">
    <property type="entry name" value="Asparaginase/glutaminase_AS2"/>
</dbReference>
<keyword evidence="3" id="KW-0378">Hydrolase</keyword>
<keyword evidence="11" id="KW-1185">Reference proteome</keyword>
<gene>
    <name evidence="10" type="ORF">MED92_06388</name>
</gene>
<comment type="similarity">
    <text evidence="1">Belongs to the asparaginase 1 family.</text>
</comment>
<feature type="domain" description="L-asparaginase N-terminal" evidence="8">
    <location>
        <begin position="4"/>
        <end position="193"/>
    </location>
</feature>
<dbReference type="SMART" id="SM00870">
    <property type="entry name" value="Asparaginase"/>
    <property type="match status" value="1"/>
</dbReference>
<dbReference type="SFLD" id="SFLDS00057">
    <property type="entry name" value="Glutaminase/Asparaginase"/>
    <property type="match status" value="1"/>
</dbReference>
<dbReference type="NCBIfam" id="NF006998">
    <property type="entry name" value="PRK09461.1"/>
    <property type="match status" value="1"/>
</dbReference>
<dbReference type="PANTHER" id="PTHR11707:SF28">
    <property type="entry name" value="60 KDA LYSOPHOSPHOLIPASE"/>
    <property type="match status" value="1"/>
</dbReference>
<evidence type="ECO:0000256" key="3">
    <source>
        <dbReference type="ARBA" id="ARBA00022801"/>
    </source>
</evidence>
<feature type="domain" description="Asparaginase/glutaminase C-terminal" evidence="9">
    <location>
        <begin position="213"/>
        <end position="327"/>
    </location>
</feature>
<dbReference type="PROSITE" id="PS00917">
    <property type="entry name" value="ASN_GLN_ASE_2"/>
    <property type="match status" value="1"/>
</dbReference>
<dbReference type="EC" id="3.5.1.1" evidence="2"/>
<dbReference type="InterPro" id="IPR027474">
    <property type="entry name" value="L-asparaginase_N"/>
</dbReference>
<dbReference type="InterPro" id="IPR006034">
    <property type="entry name" value="Asparaginase/glutaminase-like"/>
</dbReference>
<accession>A0A7U8GU22</accession>
<dbReference type="PANTHER" id="PTHR11707">
    <property type="entry name" value="L-ASPARAGINASE"/>
    <property type="match status" value="1"/>
</dbReference>
<protein>
    <recommendedName>
        <fullName evidence="2">asparaginase</fullName>
        <ecNumber evidence="2">3.5.1.1</ecNumber>
    </recommendedName>
</protein>
<evidence type="ECO:0000256" key="4">
    <source>
        <dbReference type="PIRSR" id="PIRSR001220-1"/>
    </source>
</evidence>
<evidence type="ECO:0000313" key="10">
    <source>
        <dbReference type="EMBL" id="EAR62725.1"/>
    </source>
</evidence>
<dbReference type="PROSITE" id="PS51732">
    <property type="entry name" value="ASN_GLN_ASE_3"/>
    <property type="match status" value="1"/>
</dbReference>
<comment type="caution">
    <text evidence="10">The sequence shown here is derived from an EMBL/GenBank/DDBJ whole genome shotgun (WGS) entry which is preliminary data.</text>
</comment>
<evidence type="ECO:0000256" key="2">
    <source>
        <dbReference type="ARBA" id="ARBA00012920"/>
    </source>
</evidence>
<dbReference type="InterPro" id="IPR036152">
    <property type="entry name" value="Asp/glu_Ase-like_sf"/>
</dbReference>